<organism evidence="12 13">
    <name type="scientific">Rhizodiscina lignyota</name>
    <dbReference type="NCBI Taxonomy" id="1504668"/>
    <lineage>
        <taxon>Eukaryota</taxon>
        <taxon>Fungi</taxon>
        <taxon>Dikarya</taxon>
        <taxon>Ascomycota</taxon>
        <taxon>Pezizomycotina</taxon>
        <taxon>Dothideomycetes</taxon>
        <taxon>Pleosporomycetidae</taxon>
        <taxon>Aulographales</taxon>
        <taxon>Rhizodiscinaceae</taxon>
        <taxon>Rhizodiscina</taxon>
    </lineage>
</organism>
<dbReference type="SUPFAM" id="SSF56988">
    <property type="entry name" value="Anthrax protective antigen"/>
    <property type="match status" value="1"/>
</dbReference>
<dbReference type="AlphaFoldDB" id="A0A9P4IJK3"/>
<dbReference type="InterPro" id="IPR036962">
    <property type="entry name" value="Glyco_hydro_3_N_sf"/>
</dbReference>
<evidence type="ECO:0000256" key="1">
    <source>
        <dbReference type="ARBA" id="ARBA00000448"/>
    </source>
</evidence>
<sequence>MAAMTKEDSGVCLSDHQTTKSLLASLSIEDQISLLTGQDYWRTTALPKHGIPALKTTDGPNGARGEFFTNGTPAALFPCGTALAATWNVDLIERIAERLGIEAKARGAHVLLAPTVCLHRSPLGGRNFESFSEDPFLSGKLASAYVRGLQSEDVAATIKHFVGNEQETHRMRVSSKMSERALRELYLKPFEIAIRESEPWAVMTAYNRLNGTHCDQNEYLLNGILRGEWDFDGLVMSDWGGTTSIGPSVLAGCDLEMPNSGKWRQENLSHLLQALEADCLKRRGPDSKLRKAIERSAANVIKLIKRSRGFHSASDRHERSLNDPETRQIIREAGVEGITLLKNDSRILPLKRPNTIAVIGPNAKRAVTNGGGSASLNPEYKVSPLEGIRSRTDAEIRFAQGCDSWKWVPLATDFCTTPDGKTGVVLEYYDGPNFEGPPIRRMQQTTTDLYLWDSPPAALRNKLYSFRVSTRITPTSTGLQTLGFSSVGPGRLLLNGSVFIDNWEWTKQGEAMFGNSAEVIKKLRLEQDVPIDIVIESTNEIRPRAQMPLNGPDYHYGGCRIGYHEEPEIDLLKEAVETAKASDVAIVVVGLDAEWESEGYDRKDMALPKDGSQDRLVEAVVDANPNTIVVNQSGSPVCMPWADKVLAIVQAWYQGQEAGNALADVLFGIHSPDGKLPTTFPKSIEDTPAYGSWAGDKLEVEYKEDIFLGYRFFEKENIKPLFPFGHGLSYTTFSYGEATISNTVLSEYDILTIEVPVRNTGEMAGSEIVQAYVRDVDARVAKPAKELKAFAKIFIPPNDTKIALLVLDKHSVSYYDTERRAWVAEKGRFDVLIGASSTDIRREIQFEVCESFSWIF</sequence>
<dbReference type="SUPFAM" id="SSF51445">
    <property type="entry name" value="(Trans)glycosidases"/>
    <property type="match status" value="1"/>
</dbReference>
<dbReference type="SMART" id="SM01217">
    <property type="entry name" value="Fn3_like"/>
    <property type="match status" value="1"/>
</dbReference>
<protein>
    <recommendedName>
        <fullName evidence="4 10">beta-glucosidase</fullName>
        <ecNumber evidence="4 10">3.2.1.21</ecNumber>
    </recommendedName>
</protein>
<dbReference type="Pfam" id="PF00933">
    <property type="entry name" value="Glyco_hydro_3"/>
    <property type="match status" value="1"/>
</dbReference>
<evidence type="ECO:0000259" key="11">
    <source>
        <dbReference type="PROSITE" id="PS51820"/>
    </source>
</evidence>
<keyword evidence="13" id="KW-1185">Reference proteome</keyword>
<dbReference type="EMBL" id="ML978125">
    <property type="protein sequence ID" value="KAF2099331.1"/>
    <property type="molecule type" value="Genomic_DNA"/>
</dbReference>
<dbReference type="PANTHER" id="PTHR42715:SF3">
    <property type="entry name" value="BETA-GLUCOSIDASE B-RELATED"/>
    <property type="match status" value="1"/>
</dbReference>
<keyword evidence="5 10" id="KW-0378">Hydrolase</keyword>
<name>A0A9P4IJK3_9PEZI</name>
<evidence type="ECO:0000256" key="10">
    <source>
        <dbReference type="RuleBase" id="RU361161"/>
    </source>
</evidence>
<dbReference type="InterPro" id="IPR013783">
    <property type="entry name" value="Ig-like_fold"/>
</dbReference>
<evidence type="ECO:0000256" key="8">
    <source>
        <dbReference type="ARBA" id="ARBA00023295"/>
    </source>
</evidence>
<dbReference type="InterPro" id="IPR002772">
    <property type="entry name" value="Glyco_hydro_3_C"/>
</dbReference>
<dbReference type="Pfam" id="PF07691">
    <property type="entry name" value="PA14"/>
    <property type="match status" value="1"/>
</dbReference>
<dbReference type="SMART" id="SM00758">
    <property type="entry name" value="PA14"/>
    <property type="match status" value="1"/>
</dbReference>
<keyword evidence="9 10" id="KW-0624">Polysaccharide degradation</keyword>
<keyword evidence="7 10" id="KW-0119">Carbohydrate metabolism</keyword>
<dbReference type="SUPFAM" id="SSF52279">
    <property type="entry name" value="Beta-D-glucan exohydrolase, C-terminal domain"/>
    <property type="match status" value="1"/>
</dbReference>
<dbReference type="PANTHER" id="PTHR42715">
    <property type="entry name" value="BETA-GLUCOSIDASE"/>
    <property type="match status" value="1"/>
</dbReference>
<dbReference type="FunFam" id="2.60.40.10:FF:000495">
    <property type="entry name" value="Periplasmic beta-glucosidase"/>
    <property type="match status" value="1"/>
</dbReference>
<comment type="similarity">
    <text evidence="3 10">Belongs to the glycosyl hydrolase 3 family.</text>
</comment>
<evidence type="ECO:0000256" key="4">
    <source>
        <dbReference type="ARBA" id="ARBA00012744"/>
    </source>
</evidence>
<dbReference type="InterPro" id="IPR017853">
    <property type="entry name" value="GH"/>
</dbReference>
<reference evidence="12" key="1">
    <citation type="journal article" date="2020" name="Stud. Mycol.">
        <title>101 Dothideomycetes genomes: a test case for predicting lifestyles and emergence of pathogens.</title>
        <authorList>
            <person name="Haridas S."/>
            <person name="Albert R."/>
            <person name="Binder M."/>
            <person name="Bloem J."/>
            <person name="Labutti K."/>
            <person name="Salamov A."/>
            <person name="Andreopoulos B."/>
            <person name="Baker S."/>
            <person name="Barry K."/>
            <person name="Bills G."/>
            <person name="Bluhm B."/>
            <person name="Cannon C."/>
            <person name="Castanera R."/>
            <person name="Culley D."/>
            <person name="Daum C."/>
            <person name="Ezra D."/>
            <person name="Gonzalez J."/>
            <person name="Henrissat B."/>
            <person name="Kuo A."/>
            <person name="Liang C."/>
            <person name="Lipzen A."/>
            <person name="Lutzoni F."/>
            <person name="Magnuson J."/>
            <person name="Mondo S."/>
            <person name="Nolan M."/>
            <person name="Ohm R."/>
            <person name="Pangilinan J."/>
            <person name="Park H.-J."/>
            <person name="Ramirez L."/>
            <person name="Alfaro M."/>
            <person name="Sun H."/>
            <person name="Tritt A."/>
            <person name="Yoshinaga Y."/>
            <person name="Zwiers L.-H."/>
            <person name="Turgeon B."/>
            <person name="Goodwin S."/>
            <person name="Spatafora J."/>
            <person name="Crous P."/>
            <person name="Grigoriev I."/>
        </authorList>
    </citation>
    <scope>NUCLEOTIDE SEQUENCE</scope>
    <source>
        <strain evidence="12">CBS 133067</strain>
    </source>
</reference>
<dbReference type="PRINTS" id="PR00133">
    <property type="entry name" value="GLHYDRLASE3"/>
</dbReference>
<proteinExistence type="inferred from homology"/>
<dbReference type="InterPro" id="IPR001764">
    <property type="entry name" value="Glyco_hydro_3_N"/>
</dbReference>
<dbReference type="Gene3D" id="2.60.40.10">
    <property type="entry name" value="Immunoglobulins"/>
    <property type="match status" value="1"/>
</dbReference>
<evidence type="ECO:0000256" key="3">
    <source>
        <dbReference type="ARBA" id="ARBA00005336"/>
    </source>
</evidence>
<gene>
    <name evidence="12" type="ORF">NA57DRAFT_65458</name>
</gene>
<comment type="caution">
    <text evidence="12">The sequence shown here is derived from an EMBL/GenBank/DDBJ whole genome shotgun (WGS) entry which is preliminary data.</text>
</comment>
<dbReference type="OrthoDB" id="47059at2759"/>
<comment type="catalytic activity">
    <reaction evidence="1 10">
        <text>Hydrolysis of terminal, non-reducing beta-D-glucosyl residues with release of beta-D-glucose.</text>
        <dbReference type="EC" id="3.2.1.21"/>
    </reaction>
</comment>
<evidence type="ECO:0000313" key="13">
    <source>
        <dbReference type="Proteomes" id="UP000799772"/>
    </source>
</evidence>
<accession>A0A9P4IJK3</accession>
<dbReference type="Proteomes" id="UP000799772">
    <property type="component" value="Unassembled WGS sequence"/>
</dbReference>
<dbReference type="Pfam" id="PF14310">
    <property type="entry name" value="Fn3-like"/>
    <property type="match status" value="1"/>
</dbReference>
<dbReference type="GO" id="GO:0008422">
    <property type="term" value="F:beta-glucosidase activity"/>
    <property type="evidence" value="ECO:0007669"/>
    <property type="project" value="UniProtKB-EC"/>
</dbReference>
<evidence type="ECO:0000313" key="12">
    <source>
        <dbReference type="EMBL" id="KAF2099331.1"/>
    </source>
</evidence>
<dbReference type="Gene3D" id="3.40.50.1700">
    <property type="entry name" value="Glycoside hydrolase family 3 C-terminal domain"/>
    <property type="match status" value="1"/>
</dbReference>
<evidence type="ECO:0000256" key="5">
    <source>
        <dbReference type="ARBA" id="ARBA00022801"/>
    </source>
</evidence>
<dbReference type="Pfam" id="PF01915">
    <property type="entry name" value="Glyco_hydro_3_C"/>
    <property type="match status" value="1"/>
</dbReference>
<dbReference type="PROSITE" id="PS00775">
    <property type="entry name" value="GLYCOSYL_HYDROL_F3"/>
    <property type="match status" value="1"/>
</dbReference>
<keyword evidence="6" id="KW-0325">Glycoprotein</keyword>
<dbReference type="FunFam" id="2.60.120.260:FF:000114">
    <property type="entry name" value="Glycoside hydrolase family 3 protein"/>
    <property type="match status" value="1"/>
</dbReference>
<evidence type="ECO:0000256" key="6">
    <source>
        <dbReference type="ARBA" id="ARBA00023180"/>
    </source>
</evidence>
<evidence type="ECO:0000256" key="9">
    <source>
        <dbReference type="ARBA" id="ARBA00023326"/>
    </source>
</evidence>
<dbReference type="Gene3D" id="3.20.20.300">
    <property type="entry name" value="Glycoside hydrolase, family 3, N-terminal domain"/>
    <property type="match status" value="1"/>
</dbReference>
<evidence type="ECO:0000256" key="7">
    <source>
        <dbReference type="ARBA" id="ARBA00023277"/>
    </source>
</evidence>
<dbReference type="InterPro" id="IPR026891">
    <property type="entry name" value="Fn3-like"/>
</dbReference>
<dbReference type="InterPro" id="IPR019800">
    <property type="entry name" value="Glyco_hydro_3_AS"/>
</dbReference>
<dbReference type="InterPro" id="IPR050288">
    <property type="entry name" value="Cellulose_deg_GH3"/>
</dbReference>
<dbReference type="PROSITE" id="PS51820">
    <property type="entry name" value="PA14"/>
    <property type="match status" value="1"/>
</dbReference>
<evidence type="ECO:0000256" key="2">
    <source>
        <dbReference type="ARBA" id="ARBA00004987"/>
    </source>
</evidence>
<comment type="pathway">
    <text evidence="2 10">Glycan metabolism; cellulose degradation.</text>
</comment>
<dbReference type="Gene3D" id="2.60.120.260">
    <property type="entry name" value="Galactose-binding domain-like"/>
    <property type="match status" value="1"/>
</dbReference>
<dbReference type="InterPro" id="IPR037524">
    <property type="entry name" value="PA14/GLEYA"/>
</dbReference>
<feature type="domain" description="PA14" evidence="11">
    <location>
        <begin position="419"/>
        <end position="573"/>
    </location>
</feature>
<dbReference type="GO" id="GO:0009251">
    <property type="term" value="P:glucan catabolic process"/>
    <property type="evidence" value="ECO:0007669"/>
    <property type="project" value="TreeGrafter"/>
</dbReference>
<dbReference type="EC" id="3.2.1.21" evidence="4 10"/>
<keyword evidence="8 10" id="KW-0326">Glycosidase</keyword>
<dbReference type="InterPro" id="IPR036881">
    <property type="entry name" value="Glyco_hydro_3_C_sf"/>
</dbReference>
<dbReference type="InterPro" id="IPR011658">
    <property type="entry name" value="PA14_dom"/>
</dbReference>